<dbReference type="STRING" id="666685.R2APBS1_2061"/>
<dbReference type="EMBL" id="CP003470">
    <property type="protein sequence ID" value="AGG89183.1"/>
    <property type="molecule type" value="Genomic_DNA"/>
</dbReference>
<feature type="transmembrane region" description="Helical" evidence="7">
    <location>
        <begin position="12"/>
        <end position="32"/>
    </location>
</feature>
<dbReference type="eggNOG" id="COG1566">
    <property type="taxonomic scope" value="Bacteria"/>
</dbReference>
<evidence type="ECO:0000256" key="6">
    <source>
        <dbReference type="SAM" id="MobiDB-lite"/>
    </source>
</evidence>
<evidence type="ECO:0000256" key="3">
    <source>
        <dbReference type="ARBA" id="ARBA00022989"/>
    </source>
</evidence>
<dbReference type="Pfam" id="PF25917">
    <property type="entry name" value="BSH_RND"/>
    <property type="match status" value="1"/>
</dbReference>
<evidence type="ECO:0000256" key="4">
    <source>
        <dbReference type="ARBA" id="ARBA00023136"/>
    </source>
</evidence>
<dbReference type="InterPro" id="IPR006143">
    <property type="entry name" value="RND_pump_MFP"/>
</dbReference>
<dbReference type="EMBL" id="CP003470">
    <property type="protein sequence ID" value="AGG89231.1"/>
    <property type="molecule type" value="Genomic_DNA"/>
</dbReference>
<dbReference type="KEGG" id="rhd:R2APBS1_2061"/>
<evidence type="ECO:0000256" key="1">
    <source>
        <dbReference type="ARBA" id="ARBA00009477"/>
    </source>
</evidence>
<accession>M4NNF1</accession>
<dbReference type="InterPro" id="IPR058634">
    <property type="entry name" value="AaeA-lik-b-barrel"/>
</dbReference>
<evidence type="ECO:0000313" key="12">
    <source>
        <dbReference type="Proteomes" id="UP000011859"/>
    </source>
</evidence>
<gene>
    <name evidence="10" type="ORF">R2APBS1_2061</name>
    <name evidence="11" type="ORF">R2APBS1_2111</name>
</gene>
<keyword evidence="2 7" id="KW-0812">Transmembrane</keyword>
<dbReference type="Gene3D" id="2.40.50.100">
    <property type="match status" value="1"/>
</dbReference>
<evidence type="ECO:0000313" key="10">
    <source>
        <dbReference type="EMBL" id="AGG89183.1"/>
    </source>
</evidence>
<dbReference type="PANTHER" id="PTHR30367:SF12">
    <property type="entry name" value="P-HYDROXYBENZOIC ACID EFFLUX PUMP SUBUNIT AAEA"/>
    <property type="match status" value="1"/>
</dbReference>
<keyword evidence="12" id="KW-1185">Reference proteome</keyword>
<organism evidence="11 12">
    <name type="scientific">Rhodanobacter denitrificans</name>
    <dbReference type="NCBI Taxonomy" id="666685"/>
    <lineage>
        <taxon>Bacteria</taxon>
        <taxon>Pseudomonadati</taxon>
        <taxon>Pseudomonadota</taxon>
        <taxon>Gammaproteobacteria</taxon>
        <taxon>Lysobacterales</taxon>
        <taxon>Rhodanobacteraceae</taxon>
        <taxon>Rhodanobacter</taxon>
    </lineage>
</organism>
<evidence type="ECO:0000259" key="9">
    <source>
        <dbReference type="Pfam" id="PF25963"/>
    </source>
</evidence>
<feature type="region of interest" description="Disordered" evidence="6">
    <location>
        <begin position="289"/>
        <end position="320"/>
    </location>
</feature>
<reference evidence="11 12" key="1">
    <citation type="submission" date="2012-04" db="EMBL/GenBank/DDBJ databases">
        <title>Complete genome of Rhodanobacter sp. 2APBS1.</title>
        <authorList>
            <consortium name="US DOE Joint Genome Institute"/>
            <person name="Huntemann M."/>
            <person name="Wei C.-L."/>
            <person name="Han J."/>
            <person name="Detter J.C."/>
            <person name="Han C."/>
            <person name="Tapia R."/>
            <person name="Munk A.C.C."/>
            <person name="Chen A."/>
            <person name="Krypides N."/>
            <person name="Mavromatis K."/>
            <person name="Markowitz V."/>
            <person name="Szeto E."/>
            <person name="Ivanova N."/>
            <person name="Mikhailova N."/>
            <person name="Ovchinnikova G."/>
            <person name="Pagani I."/>
            <person name="Pati A."/>
            <person name="Goodwin L."/>
            <person name="Peters L."/>
            <person name="Pitluck S."/>
            <person name="Woyke T."/>
            <person name="Prakash O."/>
            <person name="Elkins J."/>
            <person name="Brown S."/>
            <person name="Palumbo A."/>
            <person name="Hemme C."/>
            <person name="Zhou J."/>
            <person name="Watson D."/>
            <person name="Jardine P."/>
            <person name="Kostka J."/>
            <person name="Green S."/>
        </authorList>
    </citation>
    <scope>NUCLEOTIDE SEQUENCE [LARGE SCALE GENOMIC DNA]</scope>
    <source>
        <strain evidence="11 12">2APBS1</strain>
    </source>
</reference>
<protein>
    <submittedName>
        <fullName evidence="11">RND family efflux transporter, MFP subunit</fullName>
    </submittedName>
</protein>
<name>M4NNF1_9GAMM</name>
<dbReference type="RefSeq" id="WP_015447908.1">
    <property type="nucleotide sequence ID" value="NC_020541.1"/>
</dbReference>
<dbReference type="Pfam" id="PF25963">
    <property type="entry name" value="Beta-barrel_AAEA"/>
    <property type="match status" value="1"/>
</dbReference>
<dbReference type="GO" id="GO:0022857">
    <property type="term" value="F:transmembrane transporter activity"/>
    <property type="evidence" value="ECO:0007669"/>
    <property type="project" value="InterPro"/>
</dbReference>
<evidence type="ECO:0000256" key="2">
    <source>
        <dbReference type="ARBA" id="ARBA00022692"/>
    </source>
</evidence>
<feature type="coiled-coil region" evidence="5">
    <location>
        <begin position="87"/>
        <end position="150"/>
    </location>
</feature>
<dbReference type="NCBIfam" id="TIGR01730">
    <property type="entry name" value="RND_mfp"/>
    <property type="match status" value="1"/>
</dbReference>
<dbReference type="Proteomes" id="UP000011859">
    <property type="component" value="Chromosome"/>
</dbReference>
<comment type="similarity">
    <text evidence="1">Belongs to the membrane fusion protein (MFP) (TC 8.A.1) family.</text>
</comment>
<dbReference type="InterPro" id="IPR050393">
    <property type="entry name" value="MFP_Efflux_Pump"/>
</dbReference>
<evidence type="ECO:0000256" key="7">
    <source>
        <dbReference type="SAM" id="Phobius"/>
    </source>
</evidence>
<proteinExistence type="inferred from homology"/>
<dbReference type="HOGENOM" id="CLU_018816_15_2_6"/>
<evidence type="ECO:0000313" key="11">
    <source>
        <dbReference type="EMBL" id="AGG89231.1"/>
    </source>
</evidence>
<dbReference type="Gene3D" id="2.40.30.170">
    <property type="match status" value="1"/>
</dbReference>
<dbReference type="PANTHER" id="PTHR30367">
    <property type="entry name" value="P-HYDROXYBENZOIC ACID EFFLUX PUMP SUBUNIT AAEA-RELATED"/>
    <property type="match status" value="1"/>
</dbReference>
<feature type="compositionally biased region" description="Low complexity" evidence="6">
    <location>
        <begin position="292"/>
        <end position="320"/>
    </location>
</feature>
<feature type="domain" description="Multidrug resistance protein MdtA-like barrel-sandwich hybrid" evidence="8">
    <location>
        <begin position="47"/>
        <end position="186"/>
    </location>
</feature>
<dbReference type="KEGG" id="rhd:R2APBS1_2111"/>
<keyword evidence="3 7" id="KW-1133">Transmembrane helix</keyword>
<keyword evidence="4 7" id="KW-0472">Membrane</keyword>
<dbReference type="SUPFAM" id="SSF111369">
    <property type="entry name" value="HlyD-like secretion proteins"/>
    <property type="match status" value="1"/>
</dbReference>
<evidence type="ECO:0000259" key="8">
    <source>
        <dbReference type="Pfam" id="PF25917"/>
    </source>
</evidence>
<evidence type="ECO:0000256" key="5">
    <source>
        <dbReference type="SAM" id="Coils"/>
    </source>
</evidence>
<keyword evidence="5" id="KW-0175">Coiled coil</keyword>
<dbReference type="InterPro" id="IPR058625">
    <property type="entry name" value="MdtA-like_BSH"/>
</dbReference>
<dbReference type="GO" id="GO:0016020">
    <property type="term" value="C:membrane"/>
    <property type="evidence" value="ECO:0007669"/>
    <property type="project" value="InterPro"/>
</dbReference>
<feature type="domain" description="p-hydroxybenzoic acid efflux pump subunit AaeA-like beta-barrel" evidence="9">
    <location>
        <begin position="189"/>
        <end position="285"/>
    </location>
</feature>
<dbReference type="AlphaFoldDB" id="M4NNF1"/>
<sequence precursor="true">MKKIFKSLGPIMLTLVAVVIAAIVLKHLWHYYHDEPWTRDGHLRADVVQLAPDVSGLVTAVEVDDNQPVHRGQPLFEIDRSRYELALNQARTAVEKATASLHQFQREALRNHALSDLVSKEIVEEGRSKVAVAQAALDEAKNAVDLAQLNLQRTTVYSPVDGFVNDRTVRVGDYVNTGHPVLSVVDSRSFHVDGYFEETKLSRIHIGQPVKIEVMGESQLLHGHVQSIAAGIEDRDRTPGSNLLPDINPTFNWVRLAQRVPVRITLDGDPGDIRLIVGRTATVTVLPDNDATARPRQPATPAAPAATYPGVAPTTARSAP</sequence>